<evidence type="ECO:0000313" key="16">
    <source>
        <dbReference type="EMBL" id="AUN86687.1"/>
    </source>
</evidence>
<dbReference type="GO" id="GO:0005198">
    <property type="term" value="F:structural molecule activity"/>
    <property type="evidence" value="ECO:0007669"/>
    <property type="project" value="InterPro"/>
</dbReference>
<comment type="similarity">
    <text evidence="3">Belongs to the polyomaviruses coat protein VP1 family.</text>
</comment>
<dbReference type="Gene3D" id="2.60.175.10">
    <property type="entry name" value="Capsid protein VP1,Polyomavirus"/>
    <property type="match status" value="1"/>
</dbReference>
<dbReference type="InterPro" id="IPR011222">
    <property type="entry name" value="dsDNA_vir_gr_I_capsid"/>
</dbReference>
<evidence type="ECO:0000256" key="13">
    <source>
        <dbReference type="ARBA" id="ARBA00023157"/>
    </source>
</evidence>
<dbReference type="SUPFAM" id="SSF88648">
    <property type="entry name" value="Group I dsDNA viruses"/>
    <property type="match status" value="1"/>
</dbReference>
<evidence type="ECO:0000256" key="12">
    <source>
        <dbReference type="ARBA" id="ARBA00022921"/>
    </source>
</evidence>
<evidence type="ECO:0000256" key="11">
    <source>
        <dbReference type="ARBA" id="ARBA00022890"/>
    </source>
</evidence>
<sequence length="356" mass="38025">MAPRTGKGRQPTPVPRLLIKGGIEVLGLKTGEDSITTVEAYLNPRMGTGNGAYSAALTVGSATSDKPKKSELPCYSCAKISLPTLNEDLTGSTMLMWEAVSVKTEVVGVSSLTNVHSGGLNNRQVGGYGAGLPVSGLNFHFFAVGGEPLDMQGYVQSVVTEYPEGTTGPKEGHTSNTDSDVLNPIYKARLTADGTFPVESWCPDPSRNENTRYFGHLTGGIGAPPVLQFTNTVTTVLLDENGVGPLCKGDGLYLTSADICGLLTDQDSKQYFRGLARYFNVTLRKRVVKNPYPVSSLLNTLFSSMMPTVTGQPMTGSGAQVEEVRIYEGTEGLPGDPDIQRTRDQLGRTITELPHN</sequence>
<evidence type="ECO:0000256" key="5">
    <source>
        <dbReference type="ARBA" id="ARBA00022562"/>
    </source>
</evidence>
<keyword evidence="6" id="KW-0945">Host-virus interaction</keyword>
<evidence type="ECO:0000256" key="2">
    <source>
        <dbReference type="ARBA" id="ARBA00004328"/>
    </source>
</evidence>
<keyword evidence="4" id="KW-0167">Capsid protein</keyword>
<accession>A0A2I6RKD3</accession>
<dbReference type="EMBL" id="KY986579">
    <property type="protein sequence ID" value="AUN86682.1"/>
    <property type="molecule type" value="Genomic_DNA"/>
</dbReference>
<evidence type="ECO:0000256" key="14">
    <source>
        <dbReference type="ARBA" id="ARBA00023296"/>
    </source>
</evidence>
<dbReference type="EMBL" id="KY986583">
    <property type="protein sequence ID" value="AUN86702.1"/>
    <property type="molecule type" value="Genomic_DNA"/>
</dbReference>
<evidence type="ECO:0000256" key="7">
    <source>
        <dbReference type="ARBA" id="ARBA00022595"/>
    </source>
</evidence>
<evidence type="ECO:0000256" key="9">
    <source>
        <dbReference type="ARBA" id="ARBA00022828"/>
    </source>
</evidence>
<keyword evidence="5" id="KW-1048">Host nucleus</keyword>
<evidence type="ECO:0000313" key="15">
    <source>
        <dbReference type="EMBL" id="AUN86682.1"/>
    </source>
</evidence>
<evidence type="ECO:0000256" key="10">
    <source>
        <dbReference type="ARBA" id="ARBA00022844"/>
    </source>
</evidence>
<keyword evidence="14" id="KW-1160">Virus entry into host cell</keyword>
<evidence type="ECO:0000256" key="8">
    <source>
        <dbReference type="ARBA" id="ARBA00022804"/>
    </source>
</evidence>
<evidence type="ECO:0000313" key="17">
    <source>
        <dbReference type="EMBL" id="AUN86702.1"/>
    </source>
</evidence>
<keyword evidence="11" id="KW-1164">Virus endocytosis by host</keyword>
<dbReference type="InterPro" id="IPR000662">
    <property type="entry name" value="Capsid_VP1_Polyomavir"/>
</dbReference>
<evidence type="ECO:0000256" key="1">
    <source>
        <dbReference type="ARBA" id="ARBA00004147"/>
    </source>
</evidence>
<protein>
    <submittedName>
        <fullName evidence="15">Putative VP1</fullName>
    </submittedName>
</protein>
<keyword evidence="12" id="KW-0426">Late protein</keyword>
<keyword evidence="9" id="KW-1145">T=7 icosahedral capsid protein</keyword>
<reference evidence="15" key="1">
    <citation type="journal article" date="2018" name="Arch. Virol.">
        <title>Identification and genetic characterization of polyomaviruses in estrildid and fringillid finches.</title>
        <authorList>
            <person name="Rinder M."/>
            <person name="Schmitz A."/>
            <person name="Peschel A."/>
            <person name="Moser K."/>
            <person name="Korbel R."/>
        </authorList>
    </citation>
    <scope>NUCLEOTIDE SEQUENCE</scope>
    <source>
        <strain evidence="15">32469</strain>
        <strain evidence="16">34639</strain>
        <strain evidence="17">41046-1</strain>
    </source>
</reference>
<proteinExistence type="inferred from homology"/>
<dbReference type="GO" id="GO:0075509">
    <property type="term" value="P:endocytosis involved in viral entry into host cell"/>
    <property type="evidence" value="ECO:0007669"/>
    <property type="project" value="UniProtKB-KW"/>
</dbReference>
<dbReference type="InterPro" id="IPR036931">
    <property type="entry name" value="Polyomavir_VP1_sf"/>
</dbReference>
<dbReference type="Pfam" id="PF00718">
    <property type="entry name" value="Polyoma_coat"/>
    <property type="match status" value="1"/>
</dbReference>
<keyword evidence="10" id="KW-0946">Virion</keyword>
<keyword evidence="8" id="KW-1161">Viral attachment to host cell</keyword>
<name>A0A2I6RKD3_9POLY</name>
<dbReference type="EMBL" id="KY986580">
    <property type="protein sequence ID" value="AUN86687.1"/>
    <property type="molecule type" value="Genomic_DNA"/>
</dbReference>
<keyword evidence="7" id="KW-1162">Viral penetration into host cytoplasm</keyword>
<keyword evidence="13" id="KW-1015">Disulfide bond</keyword>
<evidence type="ECO:0000256" key="4">
    <source>
        <dbReference type="ARBA" id="ARBA00022561"/>
    </source>
</evidence>
<comment type="subcellular location">
    <subcellularLocation>
        <location evidence="1">Host nucleus</location>
    </subcellularLocation>
    <subcellularLocation>
        <location evidence="2">Virion</location>
    </subcellularLocation>
</comment>
<organism evidence="15">
    <name type="scientific">Serinus canaria polyomavirus</name>
    <dbReference type="NCBI Taxonomy" id="2070023"/>
    <lineage>
        <taxon>Viruses</taxon>
        <taxon>Monodnaviria</taxon>
        <taxon>Shotokuvirae</taxon>
        <taxon>Cossaviricota</taxon>
        <taxon>Papovaviricetes</taxon>
        <taxon>Sepolyvirales</taxon>
        <taxon>Polyomaviridae</taxon>
        <taxon>Gammapolyomavirus</taxon>
        <taxon>Gammapolyomavirus secanaria</taxon>
    </lineage>
</organism>
<evidence type="ECO:0000256" key="3">
    <source>
        <dbReference type="ARBA" id="ARBA00006893"/>
    </source>
</evidence>
<dbReference type="GO" id="GO:0019062">
    <property type="term" value="P:virion attachment to host cell"/>
    <property type="evidence" value="ECO:0007669"/>
    <property type="project" value="UniProtKB-KW"/>
</dbReference>
<dbReference type="GO" id="GO:0039620">
    <property type="term" value="C:T=7 icosahedral viral capsid"/>
    <property type="evidence" value="ECO:0007669"/>
    <property type="project" value="UniProtKB-KW"/>
</dbReference>
<evidence type="ECO:0000256" key="6">
    <source>
        <dbReference type="ARBA" id="ARBA00022581"/>
    </source>
</evidence>
<dbReference type="GO" id="GO:0042025">
    <property type="term" value="C:host cell nucleus"/>
    <property type="evidence" value="ECO:0007669"/>
    <property type="project" value="UniProtKB-SubCell"/>
</dbReference>